<comment type="caution">
    <text evidence="2">The sequence shown here is derived from an EMBL/GenBank/DDBJ whole genome shotgun (WGS) entry which is preliminary data.</text>
</comment>
<dbReference type="AlphaFoldDB" id="A0AAN4Z7C6"/>
<proteinExistence type="predicted"/>
<sequence length="179" mass="20347">LQTTSNVHREWTAHELAHYAKTKPIIANYQNWMRDQGNPAIQEIRTMQMARNQYDAALAAHAKKPGPDKKKKLDQTKERYDAIKNSLVTTKFNTIEKTYDEHREVCVELFKEMKAFHTGMVSCSETPFTSLLAKLDEVAKKAPNMSAEDKVDNNNNNTKASTPAKKTIEDKNDAHNKVG</sequence>
<evidence type="ECO:0000313" key="2">
    <source>
        <dbReference type="EMBL" id="GMR35842.1"/>
    </source>
</evidence>
<evidence type="ECO:0008006" key="4">
    <source>
        <dbReference type="Google" id="ProtNLM"/>
    </source>
</evidence>
<dbReference type="Gene3D" id="1.20.1270.60">
    <property type="entry name" value="Arfaptin homology (AH) domain/BAR domain"/>
    <property type="match status" value="1"/>
</dbReference>
<feature type="non-terminal residue" evidence="2">
    <location>
        <position position="1"/>
    </location>
</feature>
<dbReference type="Proteomes" id="UP001328107">
    <property type="component" value="Unassembled WGS sequence"/>
</dbReference>
<feature type="region of interest" description="Disordered" evidence="1">
    <location>
        <begin position="142"/>
        <end position="179"/>
    </location>
</feature>
<name>A0AAN4Z7C6_9BILA</name>
<reference evidence="3" key="1">
    <citation type="submission" date="2022-10" db="EMBL/GenBank/DDBJ databases">
        <title>Genome assembly of Pristionchus species.</title>
        <authorList>
            <person name="Yoshida K."/>
            <person name="Sommer R.J."/>
        </authorList>
    </citation>
    <scope>NUCLEOTIDE SEQUENCE [LARGE SCALE GENOMIC DNA]</scope>
    <source>
        <strain evidence="3">RS5460</strain>
    </source>
</reference>
<feature type="compositionally biased region" description="Basic and acidic residues" evidence="1">
    <location>
        <begin position="166"/>
        <end position="179"/>
    </location>
</feature>
<organism evidence="2 3">
    <name type="scientific">Pristionchus mayeri</name>
    <dbReference type="NCBI Taxonomy" id="1317129"/>
    <lineage>
        <taxon>Eukaryota</taxon>
        <taxon>Metazoa</taxon>
        <taxon>Ecdysozoa</taxon>
        <taxon>Nematoda</taxon>
        <taxon>Chromadorea</taxon>
        <taxon>Rhabditida</taxon>
        <taxon>Rhabditina</taxon>
        <taxon>Diplogasteromorpha</taxon>
        <taxon>Diplogasteroidea</taxon>
        <taxon>Neodiplogasteridae</taxon>
        <taxon>Pristionchus</taxon>
    </lineage>
</organism>
<evidence type="ECO:0000256" key="1">
    <source>
        <dbReference type="SAM" id="MobiDB-lite"/>
    </source>
</evidence>
<evidence type="ECO:0000313" key="3">
    <source>
        <dbReference type="Proteomes" id="UP001328107"/>
    </source>
</evidence>
<gene>
    <name evidence="2" type="ORF">PMAYCL1PPCAC_06037</name>
</gene>
<accession>A0AAN4Z7C6</accession>
<dbReference type="EMBL" id="BTRK01000002">
    <property type="protein sequence ID" value="GMR35842.1"/>
    <property type="molecule type" value="Genomic_DNA"/>
</dbReference>
<dbReference type="InterPro" id="IPR027267">
    <property type="entry name" value="AH/BAR_dom_sf"/>
</dbReference>
<feature type="non-terminal residue" evidence="2">
    <location>
        <position position="179"/>
    </location>
</feature>
<protein>
    <recommendedName>
        <fullName evidence="4">BAR domain-containing protein</fullName>
    </recommendedName>
</protein>
<keyword evidence="3" id="KW-1185">Reference proteome</keyword>